<dbReference type="AlphaFoldDB" id="A0A162IHP2"/>
<dbReference type="OrthoDB" id="4887973at2759"/>
<dbReference type="Proteomes" id="UP000076744">
    <property type="component" value="Unassembled WGS sequence"/>
</dbReference>
<dbReference type="EMBL" id="AZHB01000018">
    <property type="protein sequence ID" value="OAA58195.1"/>
    <property type="molecule type" value="Genomic_DNA"/>
</dbReference>
<proteinExistence type="predicted"/>
<sequence>MAALALLHFPPRNIGEVKVTWATPLWGGKDNCHNYQYGNAIKMANCYQGSFQCNFFYNKDYTGASTKLFYNGQCVGGAQQLKSFACYYYVQVVLGGGLENV</sequence>
<dbReference type="RefSeq" id="XP_018702378.1">
    <property type="nucleotide sequence ID" value="XM_018850338.1"/>
</dbReference>
<evidence type="ECO:0000313" key="2">
    <source>
        <dbReference type="Proteomes" id="UP000076744"/>
    </source>
</evidence>
<gene>
    <name evidence="1" type="ORF">ISF_06734</name>
</gene>
<protein>
    <submittedName>
        <fullName evidence="1">Uncharacterized protein</fullName>
    </submittedName>
</protein>
<keyword evidence="2" id="KW-1185">Reference proteome</keyword>
<comment type="caution">
    <text evidence="1">The sequence shown here is derived from an EMBL/GenBank/DDBJ whole genome shotgun (WGS) entry which is preliminary data.</text>
</comment>
<name>A0A162IHP2_CORFA</name>
<organism evidence="1 2">
    <name type="scientific">Cordyceps fumosorosea (strain ARSEF 2679)</name>
    <name type="common">Isaria fumosorosea</name>
    <dbReference type="NCBI Taxonomy" id="1081104"/>
    <lineage>
        <taxon>Eukaryota</taxon>
        <taxon>Fungi</taxon>
        <taxon>Dikarya</taxon>
        <taxon>Ascomycota</taxon>
        <taxon>Pezizomycotina</taxon>
        <taxon>Sordariomycetes</taxon>
        <taxon>Hypocreomycetidae</taxon>
        <taxon>Hypocreales</taxon>
        <taxon>Cordycipitaceae</taxon>
        <taxon>Cordyceps</taxon>
    </lineage>
</organism>
<dbReference type="GeneID" id="30023026"/>
<evidence type="ECO:0000313" key="1">
    <source>
        <dbReference type="EMBL" id="OAA58195.1"/>
    </source>
</evidence>
<accession>A0A162IHP2</accession>
<reference evidence="1 2" key="1">
    <citation type="journal article" date="2016" name="Genome Biol. Evol.">
        <title>Divergent and convergent evolution of fungal pathogenicity.</title>
        <authorList>
            <person name="Shang Y."/>
            <person name="Xiao G."/>
            <person name="Zheng P."/>
            <person name="Cen K."/>
            <person name="Zhan S."/>
            <person name="Wang C."/>
        </authorList>
    </citation>
    <scope>NUCLEOTIDE SEQUENCE [LARGE SCALE GENOMIC DNA]</scope>
    <source>
        <strain evidence="1 2">ARSEF 2679</strain>
    </source>
</reference>